<sequence length="291" mass="31369">MALELADLRVFVTAASVGSLSAAARELRVTQPSISERLRRLERLVGQPLVHRSSRGVSLTPAGQRLLPHAERCLALATHALTVAGEDDTQGTLHLTTHASYAPLAVPFVIGALQPLRYAVVVDDQHSRNAVQRVAEGTTDIAITLPVPHAHEVRLKKFRSEPVIAVCRPDHPLAQQPCTITQLSGHPIAVNLWGSGAALFQERLLDAPIPAHQLYRISSAETAADLARSGQAVAVLTRATVERDLAQRTLVELGVSDMPEWHVDLMAAHHRDRAAEPAIAAVIDALPYSKS</sequence>
<dbReference type="PANTHER" id="PTHR30126">
    <property type="entry name" value="HTH-TYPE TRANSCRIPTIONAL REGULATOR"/>
    <property type="match status" value="1"/>
</dbReference>
<keyword evidence="7" id="KW-1185">Reference proteome</keyword>
<organism evidence="6 7">
    <name type="scientific">Streptantibioticus parmotrematis</name>
    <dbReference type="NCBI Taxonomy" id="2873249"/>
    <lineage>
        <taxon>Bacteria</taxon>
        <taxon>Bacillati</taxon>
        <taxon>Actinomycetota</taxon>
        <taxon>Actinomycetes</taxon>
        <taxon>Kitasatosporales</taxon>
        <taxon>Streptomycetaceae</taxon>
        <taxon>Streptantibioticus</taxon>
    </lineage>
</organism>
<dbReference type="Pfam" id="PF00126">
    <property type="entry name" value="HTH_1"/>
    <property type="match status" value="1"/>
</dbReference>
<protein>
    <submittedName>
        <fullName evidence="6">LysR family transcriptional regulator</fullName>
    </submittedName>
</protein>
<dbReference type="PRINTS" id="PR00039">
    <property type="entry name" value="HTHLYSR"/>
</dbReference>
<evidence type="ECO:0000259" key="5">
    <source>
        <dbReference type="PROSITE" id="PS50931"/>
    </source>
</evidence>
<keyword evidence="4" id="KW-0804">Transcription</keyword>
<keyword evidence="3" id="KW-0238">DNA-binding</keyword>
<dbReference type="SUPFAM" id="SSF46785">
    <property type="entry name" value="Winged helix' DNA-binding domain"/>
    <property type="match status" value="1"/>
</dbReference>
<dbReference type="Gene3D" id="3.40.190.290">
    <property type="match status" value="1"/>
</dbReference>
<evidence type="ECO:0000313" key="7">
    <source>
        <dbReference type="Proteomes" id="UP001198565"/>
    </source>
</evidence>
<dbReference type="Pfam" id="PF03466">
    <property type="entry name" value="LysR_substrate"/>
    <property type="match status" value="1"/>
</dbReference>
<gene>
    <name evidence="6" type="ORF">K7472_24040</name>
</gene>
<dbReference type="InterPro" id="IPR005119">
    <property type="entry name" value="LysR_subst-bd"/>
</dbReference>
<dbReference type="CDD" id="cd05466">
    <property type="entry name" value="PBP2_LTTR_substrate"/>
    <property type="match status" value="1"/>
</dbReference>
<dbReference type="PANTHER" id="PTHR30126:SF40">
    <property type="entry name" value="HTH-TYPE TRANSCRIPTIONAL REGULATOR GLTR"/>
    <property type="match status" value="1"/>
</dbReference>
<dbReference type="EMBL" id="JAINVZ010000019">
    <property type="protein sequence ID" value="MBY8887887.1"/>
    <property type="molecule type" value="Genomic_DNA"/>
</dbReference>
<evidence type="ECO:0000256" key="3">
    <source>
        <dbReference type="ARBA" id="ARBA00023125"/>
    </source>
</evidence>
<dbReference type="InterPro" id="IPR036388">
    <property type="entry name" value="WH-like_DNA-bd_sf"/>
</dbReference>
<feature type="domain" description="HTH lysR-type" evidence="5">
    <location>
        <begin position="3"/>
        <end position="60"/>
    </location>
</feature>
<dbReference type="PROSITE" id="PS50931">
    <property type="entry name" value="HTH_LYSR"/>
    <property type="match status" value="1"/>
</dbReference>
<dbReference type="InterPro" id="IPR036390">
    <property type="entry name" value="WH_DNA-bd_sf"/>
</dbReference>
<name>A0ABS7QXG0_9ACTN</name>
<comment type="caution">
    <text evidence="6">The sequence shown here is derived from an EMBL/GenBank/DDBJ whole genome shotgun (WGS) entry which is preliminary data.</text>
</comment>
<dbReference type="Gene3D" id="1.10.10.10">
    <property type="entry name" value="Winged helix-like DNA-binding domain superfamily/Winged helix DNA-binding domain"/>
    <property type="match status" value="1"/>
</dbReference>
<evidence type="ECO:0000256" key="4">
    <source>
        <dbReference type="ARBA" id="ARBA00023163"/>
    </source>
</evidence>
<dbReference type="RefSeq" id="WP_222980628.1">
    <property type="nucleotide sequence ID" value="NZ_JAINVZ010000019.1"/>
</dbReference>
<dbReference type="Proteomes" id="UP001198565">
    <property type="component" value="Unassembled WGS sequence"/>
</dbReference>
<accession>A0ABS7QXG0</accession>
<proteinExistence type="inferred from homology"/>
<comment type="similarity">
    <text evidence="1">Belongs to the LysR transcriptional regulatory family.</text>
</comment>
<keyword evidence="2" id="KW-0805">Transcription regulation</keyword>
<dbReference type="InterPro" id="IPR000847">
    <property type="entry name" value="LysR_HTH_N"/>
</dbReference>
<evidence type="ECO:0000313" key="6">
    <source>
        <dbReference type="EMBL" id="MBY8887887.1"/>
    </source>
</evidence>
<evidence type="ECO:0000256" key="1">
    <source>
        <dbReference type="ARBA" id="ARBA00009437"/>
    </source>
</evidence>
<reference evidence="6 7" key="1">
    <citation type="submission" date="2021-08" db="EMBL/GenBank/DDBJ databases">
        <title>Streptomyces sp. PTM05 isolated from lichen.</title>
        <authorList>
            <person name="Somphong A."/>
            <person name="Phongsopitanun W."/>
            <person name="Tanasupawat S."/>
        </authorList>
    </citation>
    <scope>NUCLEOTIDE SEQUENCE [LARGE SCALE GENOMIC DNA]</scope>
    <source>
        <strain evidence="6 7">Ptm05</strain>
    </source>
</reference>
<dbReference type="SUPFAM" id="SSF53850">
    <property type="entry name" value="Periplasmic binding protein-like II"/>
    <property type="match status" value="1"/>
</dbReference>
<evidence type="ECO:0000256" key="2">
    <source>
        <dbReference type="ARBA" id="ARBA00023015"/>
    </source>
</evidence>